<keyword evidence="4" id="KW-0378">Hydrolase</keyword>
<sequence length="335" mass="38205">MRNSLYLITLGSLIISCGSQQKTVKSKTPVKSTTPVAVVPIKKPEIKQDEGDYYKVNIADITKNDNTISYGSIVSANPAGYKVTKTYFPSVGQNFRQRYVILHHTVLNDEKSISTLTQQAVSAHYLVNTLPDKEIYQLVDENKRSYHAGISFWRKDQQLNDTSIGIEIVNMGYTVDSTGLRVFTPYPEEQIKKVAALVKDLVVRYNIQPTNVLAHSDIAPTRKQDPGPLFPWKRLYDEYQIGMWYDETAKQTFLNQILTTNEITLQYNNPEFVSRVQQQLAQFGYALNVNGVWDKATKQTIEAFQFHFRPMNYSGIMDAETLAILQALIQKYPQK</sequence>
<dbReference type="RefSeq" id="WP_034975111.1">
    <property type="nucleotide sequence ID" value="NZ_FOFI01000003.1"/>
</dbReference>
<dbReference type="Gene3D" id="3.40.80.10">
    <property type="entry name" value="Peptidoglycan recognition protein-like"/>
    <property type="match status" value="1"/>
</dbReference>
<dbReference type="AlphaFoldDB" id="A0A085BHD7"/>
<evidence type="ECO:0000259" key="6">
    <source>
        <dbReference type="SMART" id="SM00644"/>
    </source>
</evidence>
<dbReference type="InterPro" id="IPR036505">
    <property type="entry name" value="Amidase/PGRP_sf"/>
</dbReference>
<dbReference type="InterPro" id="IPR036365">
    <property type="entry name" value="PGBD-like_sf"/>
</dbReference>
<dbReference type="InterPro" id="IPR036366">
    <property type="entry name" value="PGBDSf"/>
</dbReference>
<dbReference type="EMBL" id="JPLY01000003">
    <property type="protein sequence ID" value="KFC21882.1"/>
    <property type="molecule type" value="Genomic_DNA"/>
</dbReference>
<dbReference type="PROSITE" id="PS51257">
    <property type="entry name" value="PROKAR_LIPOPROTEIN"/>
    <property type="match status" value="1"/>
</dbReference>
<evidence type="ECO:0000256" key="3">
    <source>
        <dbReference type="ARBA" id="ARBA00011901"/>
    </source>
</evidence>
<comment type="caution">
    <text evidence="7">The sequence shown here is derived from an EMBL/GenBank/DDBJ whole genome shotgun (WGS) entry which is preliminary data.</text>
</comment>
<evidence type="ECO:0000313" key="7">
    <source>
        <dbReference type="EMBL" id="KFC21882.1"/>
    </source>
</evidence>
<evidence type="ECO:0000256" key="1">
    <source>
        <dbReference type="ARBA" id="ARBA00001561"/>
    </source>
</evidence>
<dbReference type="GO" id="GO:0071555">
    <property type="term" value="P:cell wall organization"/>
    <property type="evidence" value="ECO:0007669"/>
    <property type="project" value="UniProtKB-KW"/>
</dbReference>
<evidence type="ECO:0000313" key="8">
    <source>
        <dbReference type="Proteomes" id="UP000028623"/>
    </source>
</evidence>
<evidence type="ECO:0000256" key="2">
    <source>
        <dbReference type="ARBA" id="ARBA00007553"/>
    </source>
</evidence>
<dbReference type="STRING" id="421072.SAMN04488097_2181"/>
<feature type="domain" description="N-acetylmuramoyl-L-alanine amidase" evidence="6">
    <location>
        <begin position="86"/>
        <end position="227"/>
    </location>
</feature>
<comment type="similarity">
    <text evidence="2">Belongs to the N-acetylmuramoyl-L-alanine amidase 2 family.</text>
</comment>
<dbReference type="InterPro" id="IPR002477">
    <property type="entry name" value="Peptidoglycan-bd-like"/>
</dbReference>
<dbReference type="EC" id="3.5.1.28" evidence="3"/>
<protein>
    <recommendedName>
        <fullName evidence="3">N-acetylmuramoyl-L-alanine amidase</fullName>
        <ecNumber evidence="3">3.5.1.28</ecNumber>
    </recommendedName>
</protein>
<organism evidence="7 8">
    <name type="scientific">Epilithonimonas lactis</name>
    <dbReference type="NCBI Taxonomy" id="421072"/>
    <lineage>
        <taxon>Bacteria</taxon>
        <taxon>Pseudomonadati</taxon>
        <taxon>Bacteroidota</taxon>
        <taxon>Flavobacteriia</taxon>
        <taxon>Flavobacteriales</taxon>
        <taxon>Weeksellaceae</taxon>
        <taxon>Chryseobacterium group</taxon>
        <taxon>Epilithonimonas</taxon>
    </lineage>
</organism>
<dbReference type="GO" id="GO:0019867">
    <property type="term" value="C:outer membrane"/>
    <property type="evidence" value="ECO:0007669"/>
    <property type="project" value="TreeGrafter"/>
</dbReference>
<dbReference type="PANTHER" id="PTHR30417:SF1">
    <property type="entry name" value="N-ACETYLMURAMOYL-L-ALANINE AMIDASE AMID"/>
    <property type="match status" value="1"/>
</dbReference>
<dbReference type="InterPro" id="IPR002502">
    <property type="entry name" value="Amidase_domain"/>
</dbReference>
<dbReference type="SUPFAM" id="SSF55846">
    <property type="entry name" value="N-acetylmuramoyl-L-alanine amidase-like"/>
    <property type="match status" value="1"/>
</dbReference>
<dbReference type="eggNOG" id="COG3023">
    <property type="taxonomic scope" value="Bacteria"/>
</dbReference>
<evidence type="ECO:0000256" key="5">
    <source>
        <dbReference type="ARBA" id="ARBA00023316"/>
    </source>
</evidence>
<proteinExistence type="inferred from homology"/>
<keyword evidence="5" id="KW-0961">Cell wall biogenesis/degradation</keyword>
<dbReference type="OrthoDB" id="9794842at2"/>
<comment type="catalytic activity">
    <reaction evidence="1">
        <text>Hydrolyzes the link between N-acetylmuramoyl residues and L-amino acid residues in certain cell-wall glycopeptides.</text>
        <dbReference type="EC" id="3.5.1.28"/>
    </reaction>
</comment>
<dbReference type="Pfam" id="PF01510">
    <property type="entry name" value="Amidase_2"/>
    <property type="match status" value="1"/>
</dbReference>
<dbReference type="GO" id="GO:0009253">
    <property type="term" value="P:peptidoglycan catabolic process"/>
    <property type="evidence" value="ECO:0007669"/>
    <property type="project" value="InterPro"/>
</dbReference>
<dbReference type="Proteomes" id="UP000028623">
    <property type="component" value="Unassembled WGS sequence"/>
</dbReference>
<evidence type="ECO:0000256" key="4">
    <source>
        <dbReference type="ARBA" id="ARBA00022801"/>
    </source>
</evidence>
<keyword evidence="8" id="KW-1185">Reference proteome</keyword>
<dbReference type="GO" id="GO:0009254">
    <property type="term" value="P:peptidoglycan turnover"/>
    <property type="evidence" value="ECO:0007669"/>
    <property type="project" value="TreeGrafter"/>
</dbReference>
<dbReference type="GO" id="GO:0008745">
    <property type="term" value="F:N-acetylmuramoyl-L-alanine amidase activity"/>
    <property type="evidence" value="ECO:0007669"/>
    <property type="project" value="UniProtKB-EC"/>
</dbReference>
<dbReference type="FunFam" id="3.40.80.10:FF:000003">
    <property type="entry name" value="N-acetylmuramoyl-L-alanine amidase"/>
    <property type="match status" value="1"/>
</dbReference>
<dbReference type="SMART" id="SM00644">
    <property type="entry name" value="Ami_2"/>
    <property type="match status" value="1"/>
</dbReference>
<dbReference type="InterPro" id="IPR051206">
    <property type="entry name" value="NAMLAA_amidase_2"/>
</dbReference>
<name>A0A085BHD7_9FLAO</name>
<gene>
    <name evidence="7" type="ORF">IO89_07835</name>
</gene>
<accession>A0A085BHD7</accession>
<dbReference type="SUPFAM" id="SSF47090">
    <property type="entry name" value="PGBD-like"/>
    <property type="match status" value="1"/>
</dbReference>
<dbReference type="Gene3D" id="1.10.101.10">
    <property type="entry name" value="PGBD-like superfamily/PGBD"/>
    <property type="match status" value="1"/>
</dbReference>
<dbReference type="CDD" id="cd06583">
    <property type="entry name" value="PGRP"/>
    <property type="match status" value="1"/>
</dbReference>
<reference evidence="7 8" key="1">
    <citation type="submission" date="2014-07" db="EMBL/GenBank/DDBJ databases">
        <title>Epilithonimonas lactis LMG 22401 Genome.</title>
        <authorList>
            <person name="Pipes S.E."/>
            <person name="Stropko S.J."/>
        </authorList>
    </citation>
    <scope>NUCLEOTIDE SEQUENCE [LARGE SCALE GENOMIC DNA]</scope>
    <source>
        <strain evidence="7 8">LMG 24401</strain>
    </source>
</reference>
<dbReference type="Pfam" id="PF01471">
    <property type="entry name" value="PG_binding_1"/>
    <property type="match status" value="1"/>
</dbReference>
<dbReference type="PANTHER" id="PTHR30417">
    <property type="entry name" value="N-ACETYLMURAMOYL-L-ALANINE AMIDASE AMID"/>
    <property type="match status" value="1"/>
</dbReference>